<evidence type="ECO:0000313" key="9">
    <source>
        <dbReference type="Proteomes" id="UP000460272"/>
    </source>
</evidence>
<sequence>MTQATLPSPAARPDGAPLTTGRGAALYIGALFGPGLLLLPGLAAAEAGPASVLAWAGLLVLSGLFAAVFSALGRRFTSAGGVIGYVGAGLGARAATVTGWSFLTGVVAGAPVVCLIGAGYVTELTGGGRPERALIAAALLIAVLALAAGGLRTSAYAQLVLVALLLVVVIVAVAGSAPASHAANWTPFAPHGWQAIGHAASTLMLSFVGWEAVAPLTARFADPARQLPRVVGIALAVTSAAYLGLAIATVSVLGSGAGTSAPLAALLRTAVGPAGTAAAAVAAIVLTLGAVNAYVTGAAAMSGELARPTGQARAGTAGDSATEGPARPAPRFLAAIACFGFALIALYGFGLASPAALVAIPTTLFLVVYLGCMTSAVRVLSGRARLAAAPAAVIVAVVLGYCGWALLAALAVALASFLARPLMTAISRRGRAAAGAVLVSHSSRLCSVYPWRAGMSDPRRSVCSMNFPKRNSGRRSRPECAGHAREAGEQERDPELAAYMSWVASTVGEHGWAISGRHGDREAPPWAYSVGMWLSCQAPELVVCGLPVEIAAALINAIGARIADGERFGPGDVLDDIFPSGAAARAAHPAGRVIRGVVPQGDRRTALLTFRPVEIDWRAPGRLLAISDTFYGMVRPPYLQVVWSDGNRRFPWEPGFHAGFGGLQPLLWLPRDDNPPSAWTRLDQLT</sequence>
<dbReference type="Proteomes" id="UP000460272">
    <property type="component" value="Unassembled WGS sequence"/>
</dbReference>
<evidence type="ECO:0000256" key="3">
    <source>
        <dbReference type="ARBA" id="ARBA00022692"/>
    </source>
</evidence>
<feature type="transmembrane region" description="Helical" evidence="7">
    <location>
        <begin position="195"/>
        <end position="218"/>
    </location>
</feature>
<proteinExistence type="predicted"/>
<keyword evidence="2" id="KW-1003">Cell membrane</keyword>
<dbReference type="PANTHER" id="PTHR42770">
    <property type="entry name" value="AMINO ACID TRANSPORTER-RELATED"/>
    <property type="match status" value="1"/>
</dbReference>
<keyword evidence="5 7" id="KW-0472">Membrane</keyword>
<dbReference type="Pfam" id="PF14081">
    <property type="entry name" value="DUF4262"/>
    <property type="match status" value="1"/>
</dbReference>
<evidence type="ECO:0000256" key="2">
    <source>
        <dbReference type="ARBA" id="ARBA00022475"/>
    </source>
</evidence>
<evidence type="ECO:0000313" key="8">
    <source>
        <dbReference type="EMBL" id="TVZ03109.1"/>
    </source>
</evidence>
<dbReference type="Pfam" id="PF13520">
    <property type="entry name" value="AA_permease_2"/>
    <property type="match status" value="1"/>
</dbReference>
<feature type="compositionally biased region" description="Basic and acidic residues" evidence="6">
    <location>
        <begin position="476"/>
        <end position="491"/>
    </location>
</feature>
<dbReference type="EMBL" id="RPFW01000004">
    <property type="protein sequence ID" value="TVZ03109.1"/>
    <property type="molecule type" value="Genomic_DNA"/>
</dbReference>
<feature type="region of interest" description="Disordered" evidence="6">
    <location>
        <begin position="467"/>
        <end position="491"/>
    </location>
</feature>
<accession>A0A6P2BVF1</accession>
<feature type="transmembrane region" description="Helical" evidence="7">
    <location>
        <begin position="133"/>
        <end position="151"/>
    </location>
</feature>
<feature type="transmembrane region" description="Helical" evidence="7">
    <location>
        <begin position="332"/>
        <end position="352"/>
    </location>
</feature>
<feature type="transmembrane region" description="Helical" evidence="7">
    <location>
        <begin position="52"/>
        <end position="72"/>
    </location>
</feature>
<feature type="transmembrane region" description="Helical" evidence="7">
    <location>
        <begin position="230"/>
        <end position="254"/>
    </location>
</feature>
<dbReference type="Gene3D" id="1.20.1740.10">
    <property type="entry name" value="Amino acid/polyamine transporter I"/>
    <property type="match status" value="1"/>
</dbReference>
<evidence type="ECO:0000256" key="7">
    <source>
        <dbReference type="SAM" id="Phobius"/>
    </source>
</evidence>
<protein>
    <submittedName>
        <fullName evidence="8">Amino acid permease</fullName>
    </submittedName>
</protein>
<evidence type="ECO:0000256" key="1">
    <source>
        <dbReference type="ARBA" id="ARBA00004651"/>
    </source>
</evidence>
<name>A0A6P2BVF1_9ACTN</name>
<feature type="transmembrane region" description="Helical" evidence="7">
    <location>
        <begin position="392"/>
        <end position="419"/>
    </location>
</feature>
<feature type="transmembrane region" description="Helical" evidence="7">
    <location>
        <begin position="156"/>
        <end position="175"/>
    </location>
</feature>
<feature type="transmembrane region" description="Helical" evidence="7">
    <location>
        <begin position="358"/>
        <end position="380"/>
    </location>
</feature>
<dbReference type="GO" id="GO:0005886">
    <property type="term" value="C:plasma membrane"/>
    <property type="evidence" value="ECO:0007669"/>
    <property type="project" value="UniProtKB-SubCell"/>
</dbReference>
<gene>
    <name evidence="8" type="ORF">EAS64_21920</name>
</gene>
<dbReference type="RefSeq" id="WP_145855561.1">
    <property type="nucleotide sequence ID" value="NZ_RPFW01000004.1"/>
</dbReference>
<dbReference type="PANTHER" id="PTHR42770:SF13">
    <property type="entry name" value="L-METHIONINE_BRANCHED-CHAIN AMINO ACID EXPORTER YJEH"/>
    <property type="match status" value="1"/>
</dbReference>
<feature type="transmembrane region" description="Helical" evidence="7">
    <location>
        <begin position="274"/>
        <end position="295"/>
    </location>
</feature>
<feature type="transmembrane region" description="Helical" evidence="7">
    <location>
        <begin position="102"/>
        <end position="121"/>
    </location>
</feature>
<dbReference type="InterPro" id="IPR025358">
    <property type="entry name" value="DUF4262"/>
</dbReference>
<reference evidence="8 9" key="1">
    <citation type="submission" date="2018-11" db="EMBL/GenBank/DDBJ databases">
        <title>Trebonia kvetii gen.nov., sp.nov., a novel acidophilic actinobacterium, and proposal of the new actinobacterial family Treboniaceae fam. nov.</title>
        <authorList>
            <person name="Rapoport D."/>
            <person name="Sagova-Mareckova M."/>
            <person name="Sedlacek I."/>
            <person name="Provaznik J."/>
            <person name="Kralova S."/>
            <person name="Pavlinic D."/>
            <person name="Benes V."/>
            <person name="Kopecky J."/>
        </authorList>
    </citation>
    <scope>NUCLEOTIDE SEQUENCE [LARGE SCALE GENOMIC DNA]</scope>
    <source>
        <strain evidence="8 9">15Tr583</strain>
    </source>
</reference>
<comment type="subcellular location">
    <subcellularLocation>
        <location evidence="1">Cell membrane</location>
        <topology evidence="1">Multi-pass membrane protein</topology>
    </subcellularLocation>
</comment>
<keyword evidence="3 7" id="KW-0812">Transmembrane</keyword>
<dbReference type="InterPro" id="IPR002293">
    <property type="entry name" value="AA/rel_permease1"/>
</dbReference>
<keyword evidence="9" id="KW-1185">Reference proteome</keyword>
<evidence type="ECO:0000256" key="6">
    <source>
        <dbReference type="SAM" id="MobiDB-lite"/>
    </source>
</evidence>
<evidence type="ECO:0000256" key="5">
    <source>
        <dbReference type="ARBA" id="ARBA00023136"/>
    </source>
</evidence>
<dbReference type="GO" id="GO:0022857">
    <property type="term" value="F:transmembrane transporter activity"/>
    <property type="evidence" value="ECO:0007669"/>
    <property type="project" value="InterPro"/>
</dbReference>
<dbReference type="AlphaFoldDB" id="A0A6P2BVF1"/>
<dbReference type="OrthoDB" id="511192at2"/>
<keyword evidence="4 7" id="KW-1133">Transmembrane helix</keyword>
<evidence type="ECO:0000256" key="4">
    <source>
        <dbReference type="ARBA" id="ARBA00022989"/>
    </source>
</evidence>
<organism evidence="8 9">
    <name type="scientific">Trebonia kvetii</name>
    <dbReference type="NCBI Taxonomy" id="2480626"/>
    <lineage>
        <taxon>Bacteria</taxon>
        <taxon>Bacillati</taxon>
        <taxon>Actinomycetota</taxon>
        <taxon>Actinomycetes</taxon>
        <taxon>Streptosporangiales</taxon>
        <taxon>Treboniaceae</taxon>
        <taxon>Trebonia</taxon>
    </lineage>
</organism>
<comment type="caution">
    <text evidence="8">The sequence shown here is derived from an EMBL/GenBank/DDBJ whole genome shotgun (WGS) entry which is preliminary data.</text>
</comment>
<dbReference type="InterPro" id="IPR050367">
    <property type="entry name" value="APC_superfamily"/>
</dbReference>
<feature type="transmembrane region" description="Helical" evidence="7">
    <location>
        <begin position="24"/>
        <end position="45"/>
    </location>
</feature>